<evidence type="ECO:0000259" key="1">
    <source>
        <dbReference type="PROSITE" id="PS51471"/>
    </source>
</evidence>
<proteinExistence type="predicted"/>
<evidence type="ECO:0000313" key="2">
    <source>
        <dbReference type="EMBL" id="SVA65198.1"/>
    </source>
</evidence>
<dbReference type="InterPro" id="IPR044862">
    <property type="entry name" value="Pro_4_hyd_alph_FE2OG_OXY"/>
</dbReference>
<accession>A0A381XKE1</accession>
<name>A0A381XKE1_9ZZZZ</name>
<feature type="domain" description="Fe2OG dioxygenase" evidence="1">
    <location>
        <begin position="15"/>
        <end position="109"/>
    </location>
</feature>
<dbReference type="Pfam" id="PF13640">
    <property type="entry name" value="2OG-FeII_Oxy_3"/>
    <property type="match status" value="1"/>
</dbReference>
<dbReference type="PROSITE" id="PS51471">
    <property type="entry name" value="FE2OG_OXY"/>
    <property type="match status" value="1"/>
</dbReference>
<organism evidence="2">
    <name type="scientific">marine metagenome</name>
    <dbReference type="NCBI Taxonomy" id="408172"/>
    <lineage>
        <taxon>unclassified sequences</taxon>
        <taxon>metagenomes</taxon>
        <taxon>ecological metagenomes</taxon>
    </lineage>
</organism>
<dbReference type="InterPro" id="IPR005123">
    <property type="entry name" value="Oxoglu/Fe-dep_dioxygenase_dom"/>
</dbReference>
<reference evidence="2" key="1">
    <citation type="submission" date="2018-05" db="EMBL/GenBank/DDBJ databases">
        <authorList>
            <person name="Lanie J.A."/>
            <person name="Ng W.-L."/>
            <person name="Kazmierczak K.M."/>
            <person name="Andrzejewski T.M."/>
            <person name="Davidsen T.M."/>
            <person name="Wayne K.J."/>
            <person name="Tettelin H."/>
            <person name="Glass J.I."/>
            <person name="Rusch D."/>
            <person name="Podicherti R."/>
            <person name="Tsui H.-C.T."/>
            <person name="Winkler M.E."/>
        </authorList>
    </citation>
    <scope>NUCLEOTIDE SEQUENCE</scope>
</reference>
<dbReference type="AlphaFoldDB" id="A0A381XKE1"/>
<sequence length="119" mass="13757">MDYAKRYSFSYGGPLFNDVFKIHKCQPSEGYHTWHYENYDGNHLDRLIVYMTYLQVPSEGGETEFLHQSMRIEPIVGRTLIWPATYTHLHRGNPPLKGDKMYVTGWFTGGKGLHDASGK</sequence>
<protein>
    <recommendedName>
        <fullName evidence="1">Fe2OG dioxygenase domain-containing protein</fullName>
    </recommendedName>
</protein>
<dbReference type="EMBL" id="UINC01015495">
    <property type="protein sequence ID" value="SVA65198.1"/>
    <property type="molecule type" value="Genomic_DNA"/>
</dbReference>
<gene>
    <name evidence="2" type="ORF">METZ01_LOCUS118052</name>
</gene>
<dbReference type="Gene3D" id="2.60.120.620">
    <property type="entry name" value="q2cbj1_9rhob like domain"/>
    <property type="match status" value="1"/>
</dbReference>